<keyword evidence="3" id="KW-1185">Reference proteome</keyword>
<comment type="caution">
    <text evidence="2">The sequence shown here is derived from an EMBL/GenBank/DDBJ whole genome shotgun (WGS) entry which is preliminary data.</text>
</comment>
<feature type="signal peptide" evidence="1">
    <location>
        <begin position="1"/>
        <end position="18"/>
    </location>
</feature>
<dbReference type="Proteomes" id="UP000620064">
    <property type="component" value="Unassembled WGS sequence"/>
</dbReference>
<evidence type="ECO:0000313" key="3">
    <source>
        <dbReference type="Proteomes" id="UP000620064"/>
    </source>
</evidence>
<protein>
    <submittedName>
        <fullName evidence="2">Uncharacterized protein</fullName>
    </submittedName>
</protein>
<dbReference type="EMBL" id="BMLV01000001">
    <property type="protein sequence ID" value="GGP02024.1"/>
    <property type="molecule type" value="Genomic_DNA"/>
</dbReference>
<keyword evidence="1" id="KW-0732">Signal</keyword>
<organism evidence="2 3">
    <name type="scientific">Cloacibacterium rupense</name>
    <dbReference type="NCBI Taxonomy" id="517423"/>
    <lineage>
        <taxon>Bacteria</taxon>
        <taxon>Pseudomonadati</taxon>
        <taxon>Bacteroidota</taxon>
        <taxon>Flavobacteriia</taxon>
        <taxon>Flavobacteriales</taxon>
        <taxon>Weeksellaceae</taxon>
    </lineage>
</organism>
<accession>A0ABQ2NIE5</accession>
<evidence type="ECO:0000256" key="1">
    <source>
        <dbReference type="SAM" id="SignalP"/>
    </source>
</evidence>
<name>A0ABQ2NIE5_9FLAO</name>
<proteinExistence type="predicted"/>
<feature type="chain" id="PRO_5047163845" evidence="1">
    <location>
        <begin position="19"/>
        <end position="180"/>
    </location>
</feature>
<dbReference type="RefSeq" id="WP_188616478.1">
    <property type="nucleotide sequence ID" value="NZ_BMLV01000001.1"/>
</dbReference>
<gene>
    <name evidence="2" type="ORF">GCM10010992_04750</name>
</gene>
<sequence>MNKTFLITTTLFCSLSFAQVAIGKNSVTNTSVSLEFGNVAGDANKQKGILLPWVNSANAVQTAGVVTGTLIFDTNDKKVKYYKDTNTTPIWFDLTVDTTGVVDTSLQSALDEKTEAKVSIGTPSSTPGILVLEDNNKAMILPLVDKYSSVVNPSPGLMVYDLSNDMLCLFNGTVWSFWKP</sequence>
<reference evidence="3" key="1">
    <citation type="journal article" date="2019" name="Int. J. Syst. Evol. Microbiol.">
        <title>The Global Catalogue of Microorganisms (GCM) 10K type strain sequencing project: providing services to taxonomists for standard genome sequencing and annotation.</title>
        <authorList>
            <consortium name="The Broad Institute Genomics Platform"/>
            <consortium name="The Broad Institute Genome Sequencing Center for Infectious Disease"/>
            <person name="Wu L."/>
            <person name="Ma J."/>
        </authorList>
    </citation>
    <scope>NUCLEOTIDE SEQUENCE [LARGE SCALE GENOMIC DNA]</scope>
    <source>
        <strain evidence="3">CGMCC 1.7656</strain>
    </source>
</reference>
<evidence type="ECO:0000313" key="2">
    <source>
        <dbReference type="EMBL" id="GGP02024.1"/>
    </source>
</evidence>